<gene>
    <name evidence="1" type="ORF">MLD38_001963</name>
</gene>
<evidence type="ECO:0000313" key="2">
    <source>
        <dbReference type="Proteomes" id="UP001057402"/>
    </source>
</evidence>
<dbReference type="EMBL" id="CM042880">
    <property type="protein sequence ID" value="KAI4389776.1"/>
    <property type="molecule type" value="Genomic_DNA"/>
</dbReference>
<comment type="caution">
    <text evidence="1">The sequence shown here is derived from an EMBL/GenBank/DDBJ whole genome shotgun (WGS) entry which is preliminary data.</text>
</comment>
<keyword evidence="2" id="KW-1185">Reference proteome</keyword>
<accession>A0ACB9SE98</accession>
<sequence length="497" mass="54322">MAMVIALEEPLDLEMADVFSMLTPTASAGEFVCPWNDWSNMVDWDAISRGEDDVHDLIESMMDEGEANPVDEHKGCDSGAGTAVLLGAGDDGDDFKGLRSVHLLMAAAEALAGDDKNHELARVILVRLKELVSPTGGTNMERLAAYFAEALQGLLDGGGSYRKQSMSSGMQCCGDGPRDAYNHNQADVLVAFQLMQDMSPYVNFGHFTANQAILEAVTQHRHVHIIDYDIMDGIQWPSLMQALVSRKDGPPAPHLKISALSRVSGGRRSIGMIQQTGRRLAAFAASIELPFSFKQCRVDSDETFRPSSLKLVKGEALVMNCMLHLTHMGQLGDSSVVSFLTVAKSLNPRLVTLAEEETGHSRDQGFVTQFMDTLHHYSALYDSLEAGFPMQGRARALVERVFLGPRIAGLLTQIYRAHDKAAKEEVRSWGECLGREMGFEPVAMSFANHCQGKLLLGLFNEGYSVTGSGVNQLVLEWKSRRLLSASAWTCPAYSASE</sequence>
<evidence type="ECO:0000313" key="1">
    <source>
        <dbReference type="EMBL" id="KAI4389776.1"/>
    </source>
</evidence>
<name>A0ACB9SE98_9MYRT</name>
<proteinExistence type="predicted"/>
<dbReference type="Proteomes" id="UP001057402">
    <property type="component" value="Chromosome 1"/>
</dbReference>
<protein>
    <submittedName>
        <fullName evidence="1">Uncharacterized protein</fullName>
    </submittedName>
</protein>
<organism evidence="1 2">
    <name type="scientific">Melastoma candidum</name>
    <dbReference type="NCBI Taxonomy" id="119954"/>
    <lineage>
        <taxon>Eukaryota</taxon>
        <taxon>Viridiplantae</taxon>
        <taxon>Streptophyta</taxon>
        <taxon>Embryophyta</taxon>
        <taxon>Tracheophyta</taxon>
        <taxon>Spermatophyta</taxon>
        <taxon>Magnoliopsida</taxon>
        <taxon>eudicotyledons</taxon>
        <taxon>Gunneridae</taxon>
        <taxon>Pentapetalae</taxon>
        <taxon>rosids</taxon>
        <taxon>malvids</taxon>
        <taxon>Myrtales</taxon>
        <taxon>Melastomataceae</taxon>
        <taxon>Melastomatoideae</taxon>
        <taxon>Melastomateae</taxon>
        <taxon>Melastoma</taxon>
    </lineage>
</organism>
<reference evidence="2" key="1">
    <citation type="journal article" date="2023" name="Front. Plant Sci.">
        <title>Chromosomal-level genome assembly of Melastoma candidum provides insights into trichome evolution.</title>
        <authorList>
            <person name="Zhong Y."/>
            <person name="Wu W."/>
            <person name="Sun C."/>
            <person name="Zou P."/>
            <person name="Liu Y."/>
            <person name="Dai S."/>
            <person name="Zhou R."/>
        </authorList>
    </citation>
    <scope>NUCLEOTIDE SEQUENCE [LARGE SCALE GENOMIC DNA]</scope>
</reference>